<organism evidence="3 4">
    <name type="scientific">Mycena pura</name>
    <dbReference type="NCBI Taxonomy" id="153505"/>
    <lineage>
        <taxon>Eukaryota</taxon>
        <taxon>Fungi</taxon>
        <taxon>Dikarya</taxon>
        <taxon>Basidiomycota</taxon>
        <taxon>Agaricomycotina</taxon>
        <taxon>Agaricomycetes</taxon>
        <taxon>Agaricomycetidae</taxon>
        <taxon>Agaricales</taxon>
        <taxon>Marasmiineae</taxon>
        <taxon>Mycenaceae</taxon>
        <taxon>Mycena</taxon>
    </lineage>
</organism>
<dbReference type="AlphaFoldDB" id="A0AAD6VNA1"/>
<comment type="caution">
    <text evidence="3">The sequence shown here is derived from an EMBL/GenBank/DDBJ whole genome shotgun (WGS) entry which is preliminary data.</text>
</comment>
<comment type="similarity">
    <text evidence="1">Belongs to the TCP11 family.</text>
</comment>
<reference evidence="3" key="1">
    <citation type="submission" date="2023-03" db="EMBL/GenBank/DDBJ databases">
        <title>Massive genome expansion in bonnet fungi (Mycena s.s.) driven by repeated elements and novel gene families across ecological guilds.</title>
        <authorList>
            <consortium name="Lawrence Berkeley National Laboratory"/>
            <person name="Harder C.B."/>
            <person name="Miyauchi S."/>
            <person name="Viragh M."/>
            <person name="Kuo A."/>
            <person name="Thoen E."/>
            <person name="Andreopoulos B."/>
            <person name="Lu D."/>
            <person name="Skrede I."/>
            <person name="Drula E."/>
            <person name="Henrissat B."/>
            <person name="Morin E."/>
            <person name="Kohler A."/>
            <person name="Barry K."/>
            <person name="LaButti K."/>
            <person name="Morin E."/>
            <person name="Salamov A."/>
            <person name="Lipzen A."/>
            <person name="Mereny Z."/>
            <person name="Hegedus B."/>
            <person name="Baldrian P."/>
            <person name="Stursova M."/>
            <person name="Weitz H."/>
            <person name="Taylor A."/>
            <person name="Grigoriev I.V."/>
            <person name="Nagy L.G."/>
            <person name="Martin F."/>
            <person name="Kauserud H."/>
        </authorList>
    </citation>
    <scope>NUCLEOTIDE SEQUENCE</scope>
    <source>
        <strain evidence="3">9144</strain>
    </source>
</reference>
<evidence type="ECO:0000256" key="1">
    <source>
        <dbReference type="ARBA" id="ARBA00010954"/>
    </source>
</evidence>
<dbReference type="InterPro" id="IPR008862">
    <property type="entry name" value="Tcp11"/>
</dbReference>
<sequence length="509" mass="56783">MDVELVVVGALPQELVQVLNQTYFLHLLATEPQLVLPEGKSWLSMIAHSRLTPQTTEPVTLRDSVQRAVHNAFWSEALEALAGSISSQIDRLKLLLLDVKEAICPLFPNDHPILVTLSAPVPPTASPLMSTKFLLKDILVALRERAAPARDSIIDGILADLDAPRSPTSITTSSITSELALLIISTMKSIFALADAMKTDLNEFVVGFMTESQMRAILVQQAKTREKELVLEVWGQSGKDGKERVQEMWQAWVDELEGHDASEFQPRDKWIRRLIRALASTKPVSCTIPNLVSTDKSVQDAAGGNELPPQLLFSVPRLLYAQNYLQALVVAASLRSLTRLPAESNSRSDFMDRVWTLLEAEIEEEVSSATGSKIVNFADEVIRARRLISTPDKQEEDSLRAAVDRTLQYGDPVFLLLQKRMLAALAHQLCEPLVNNASHRSAPDQMQTGRTVGQRRPENHRPPPVMPSVKGFEDPVLVSRIEDIFGRLRQHVEWAHTVWFHNSFSDVDK</sequence>
<dbReference type="EMBL" id="JARJCW010000013">
    <property type="protein sequence ID" value="KAJ7217975.1"/>
    <property type="molecule type" value="Genomic_DNA"/>
</dbReference>
<feature type="region of interest" description="Disordered" evidence="2">
    <location>
        <begin position="438"/>
        <end position="469"/>
    </location>
</feature>
<evidence type="ECO:0000256" key="2">
    <source>
        <dbReference type="SAM" id="MobiDB-lite"/>
    </source>
</evidence>
<dbReference type="Pfam" id="PF05794">
    <property type="entry name" value="Tcp11"/>
    <property type="match status" value="1"/>
</dbReference>
<keyword evidence="4" id="KW-1185">Reference proteome</keyword>
<proteinExistence type="inferred from homology"/>
<evidence type="ECO:0000313" key="3">
    <source>
        <dbReference type="EMBL" id="KAJ7217975.1"/>
    </source>
</evidence>
<feature type="compositionally biased region" description="Polar residues" evidence="2">
    <location>
        <begin position="438"/>
        <end position="451"/>
    </location>
</feature>
<evidence type="ECO:0000313" key="4">
    <source>
        <dbReference type="Proteomes" id="UP001219525"/>
    </source>
</evidence>
<protein>
    <submittedName>
        <fullName evidence="3">Uncharacterized protein</fullName>
    </submittedName>
</protein>
<gene>
    <name evidence="3" type="ORF">GGX14DRAFT_598959</name>
</gene>
<name>A0AAD6VNA1_9AGAR</name>
<dbReference type="Proteomes" id="UP001219525">
    <property type="component" value="Unassembled WGS sequence"/>
</dbReference>
<accession>A0AAD6VNA1</accession>